<reference evidence="1 2" key="1">
    <citation type="submission" date="2016-08" db="EMBL/GenBank/DDBJ databases">
        <title>Identification and validation of antigenic proteins from Pajaroellobacter abortibovis using de-novo genome sequence assembly and reverse vaccinology.</title>
        <authorList>
            <person name="Welly B.T."/>
            <person name="Miller M.R."/>
            <person name="Stott J.L."/>
            <person name="Blanchard M.T."/>
            <person name="Islas-Trejo A.D."/>
            <person name="O'Rourke S.M."/>
            <person name="Young A.E."/>
            <person name="Medrano J.F."/>
            <person name="Van Eenennaam A.L."/>
        </authorList>
    </citation>
    <scope>NUCLEOTIDE SEQUENCE [LARGE SCALE GENOMIC DNA]</scope>
    <source>
        <strain evidence="1 2">BTF92-0548A/99-0131</strain>
    </source>
</reference>
<accession>A0A1L6MV05</accession>
<name>A0A1L6MV05_9BACT</name>
<dbReference type="KEGG" id="pabo:BCY86_00640"/>
<dbReference type="STRING" id="1882918.BCY86_00640"/>
<organism evidence="1 2">
    <name type="scientific">Pajaroellobacter abortibovis</name>
    <dbReference type="NCBI Taxonomy" id="1882918"/>
    <lineage>
        <taxon>Bacteria</taxon>
        <taxon>Pseudomonadati</taxon>
        <taxon>Myxococcota</taxon>
        <taxon>Polyangia</taxon>
        <taxon>Polyangiales</taxon>
        <taxon>Polyangiaceae</taxon>
    </lineage>
</organism>
<evidence type="ECO:0000313" key="1">
    <source>
        <dbReference type="EMBL" id="APR99348.1"/>
    </source>
</evidence>
<dbReference type="Proteomes" id="UP000185544">
    <property type="component" value="Chromosome"/>
</dbReference>
<keyword evidence="2" id="KW-1185">Reference proteome</keyword>
<evidence type="ECO:0000313" key="2">
    <source>
        <dbReference type="Proteomes" id="UP000185544"/>
    </source>
</evidence>
<dbReference type="RefSeq" id="WP_075275980.1">
    <property type="nucleotide sequence ID" value="NZ_CP016908.1"/>
</dbReference>
<dbReference type="EMBL" id="CP016908">
    <property type="protein sequence ID" value="APR99348.1"/>
    <property type="molecule type" value="Genomic_DNA"/>
</dbReference>
<protein>
    <submittedName>
        <fullName evidence="1">Uncharacterized protein</fullName>
    </submittedName>
</protein>
<proteinExistence type="predicted"/>
<gene>
    <name evidence="1" type="ORF">BCY86_00640</name>
</gene>
<sequence>MLAPQCQRECRTDLEQFLCVFLPSAIYKQQITVEVHLDSNSFEERRPHVHLTLEEVLLKGEGTCKRLLWPMRCIAMEITPELGVQVAYEHLRACYMGWCIWLATDIVSNYARLDSDWVAEHLDSGGRLSSILSLHVSRS</sequence>
<dbReference type="AlphaFoldDB" id="A0A1L6MV05"/>